<proteinExistence type="evidence at transcript level"/>
<organism evidence="1">
    <name type="scientific">Drosophila melanogaster</name>
    <name type="common">Fruit fly</name>
    <dbReference type="NCBI Taxonomy" id="7227"/>
    <lineage>
        <taxon>Eukaryota</taxon>
        <taxon>Metazoa</taxon>
        <taxon>Ecdysozoa</taxon>
        <taxon>Arthropoda</taxon>
        <taxon>Hexapoda</taxon>
        <taxon>Insecta</taxon>
        <taxon>Pterygota</taxon>
        <taxon>Neoptera</taxon>
        <taxon>Endopterygota</taxon>
        <taxon>Diptera</taxon>
        <taxon>Brachycera</taxon>
        <taxon>Muscomorpha</taxon>
        <taxon>Ephydroidea</taxon>
        <taxon>Drosophilidae</taxon>
        <taxon>Drosophila</taxon>
        <taxon>Sophophora</taxon>
    </lineage>
</organism>
<dbReference type="EMBL" id="BT120272">
    <property type="protein sequence ID" value="ADC27642.2"/>
    <property type="molecule type" value="mRNA"/>
</dbReference>
<sequence length="56" mass="5904">SSKSRSAKMIATTVCFYLVVLAILMAFLSPTADGCFILLACLLKSPLCPFNTTSSG</sequence>
<dbReference type="HOGENOM" id="CLU_215072_0_0_1"/>
<feature type="non-terminal residue" evidence="1">
    <location>
        <position position="1"/>
    </location>
</feature>
<dbReference type="OrthoDB" id="7829935at2759"/>
<dbReference type="ExpressionAtlas" id="D3DMV6">
    <property type="expression patterns" value="baseline and differential"/>
</dbReference>
<name>D3DMV6_DROME</name>
<evidence type="ECO:0000313" key="1">
    <source>
        <dbReference type="EMBL" id="ADC27642.2"/>
    </source>
</evidence>
<dbReference type="Bgee" id="FBgn0085241">
    <property type="expression patterns" value="Expressed in adult tracheocyte (Drosophila) in Malpighian tubule and 73 other cell types or tissues"/>
</dbReference>
<dbReference type="AlphaFoldDB" id="D3DMV6"/>
<protein>
    <submittedName>
        <fullName evidence="1">MIP16862p</fullName>
    </submittedName>
</protein>
<gene>
    <name evidence="1" type="primary">CG34212-RB</name>
</gene>
<accession>D3DMV6</accession>
<reference evidence="1" key="1">
    <citation type="submission" date="2011-04" db="EMBL/GenBank/DDBJ databases">
        <authorList>
            <person name="Carlson J."/>
            <person name="Booth B."/>
            <person name="Frise E."/>
            <person name="Sandler J."/>
            <person name="Wan K."/>
            <person name="Yu C."/>
            <person name="Celniker S."/>
        </authorList>
    </citation>
    <scope>NUCLEOTIDE SEQUENCE</scope>
</reference>
<dbReference type="VEuPathDB" id="VectorBase:FBgn0085241"/>